<evidence type="ECO:0000313" key="2">
    <source>
        <dbReference type="EMBL" id="ABC21531.1"/>
    </source>
</evidence>
<organism evidence="2 3">
    <name type="scientific">Rhodospirillum rubrum (strain ATCC 11170 / ATH 1.1.1 / DSM 467 / LMG 4362 / NCIMB 8255 / S1)</name>
    <dbReference type="NCBI Taxonomy" id="269796"/>
    <lineage>
        <taxon>Bacteria</taxon>
        <taxon>Pseudomonadati</taxon>
        <taxon>Pseudomonadota</taxon>
        <taxon>Alphaproteobacteria</taxon>
        <taxon>Rhodospirillales</taxon>
        <taxon>Rhodospirillaceae</taxon>
        <taxon>Rhodospirillum</taxon>
    </lineage>
</organism>
<proteinExistence type="predicted"/>
<evidence type="ECO:0000256" key="1">
    <source>
        <dbReference type="SAM" id="SignalP"/>
    </source>
</evidence>
<dbReference type="RefSeq" id="WP_011388485.1">
    <property type="nucleotide sequence ID" value="NC_007643.1"/>
</dbReference>
<dbReference type="PROSITE" id="PS51257">
    <property type="entry name" value="PROKAR_LIPOPROTEIN"/>
    <property type="match status" value="1"/>
</dbReference>
<protein>
    <recommendedName>
        <fullName evidence="4">Lipoprotein</fullName>
    </recommendedName>
</protein>
<dbReference type="HOGENOM" id="CLU_113723_0_0_5"/>
<dbReference type="Pfam" id="PF12915">
    <property type="entry name" value="DUF3833"/>
    <property type="match status" value="1"/>
</dbReference>
<dbReference type="EMBL" id="CP000230">
    <property type="protein sequence ID" value="ABC21531.1"/>
    <property type="molecule type" value="Genomic_DNA"/>
</dbReference>
<dbReference type="Proteomes" id="UP000001929">
    <property type="component" value="Chromosome"/>
</dbReference>
<dbReference type="EnsemblBacteria" id="ABC21531">
    <property type="protein sequence ID" value="ABC21531"/>
    <property type="gene ID" value="Rru_A0727"/>
</dbReference>
<dbReference type="PhylomeDB" id="Q2RWG4"/>
<gene>
    <name evidence="2" type="ordered locus">Rru_A0727</name>
</gene>
<sequence>MMKRTGLLGALALMIPLMSGCSPMEPQDFAQSAQKLSLDEYFLGETRAWGLFEDRFGKIRRQFVVDITGSRQGDALILDERFQYSDGEKSHRVWTITPNGPAMFKGTAGDVVGEAVGELAGNALRWRYRLDLPVGESVWTVSFDDWMLLQPGGVMLNRATVTRFGFEIGTVSIAFIRKDLLNEKGAAPVDYGLPDPIPPKPAGG</sequence>
<dbReference type="AlphaFoldDB" id="Q2RWG4"/>
<dbReference type="InterPro" id="IPR024409">
    <property type="entry name" value="DUF3833"/>
</dbReference>
<evidence type="ECO:0008006" key="4">
    <source>
        <dbReference type="Google" id="ProtNLM"/>
    </source>
</evidence>
<name>Q2RWG4_RHORT</name>
<feature type="chain" id="PRO_5004214882" description="Lipoprotein" evidence="1">
    <location>
        <begin position="25"/>
        <end position="204"/>
    </location>
</feature>
<keyword evidence="1" id="KW-0732">Signal</keyword>
<dbReference type="KEGG" id="rru:Rru_A0727"/>
<dbReference type="STRING" id="269796.Rru_A0727"/>
<keyword evidence="3" id="KW-1185">Reference proteome</keyword>
<accession>Q2RWG4</accession>
<evidence type="ECO:0000313" key="3">
    <source>
        <dbReference type="Proteomes" id="UP000001929"/>
    </source>
</evidence>
<dbReference type="eggNOG" id="ENOG5031DNS">
    <property type="taxonomic scope" value="Bacteria"/>
</dbReference>
<reference evidence="2 3" key="1">
    <citation type="journal article" date="2011" name="Stand. Genomic Sci.">
        <title>Complete genome sequence of Rhodospirillum rubrum type strain (S1).</title>
        <authorList>
            <person name="Munk A.C."/>
            <person name="Copeland A."/>
            <person name="Lucas S."/>
            <person name="Lapidus A."/>
            <person name="Del Rio T.G."/>
            <person name="Barry K."/>
            <person name="Detter J.C."/>
            <person name="Hammon N."/>
            <person name="Israni S."/>
            <person name="Pitluck S."/>
            <person name="Brettin T."/>
            <person name="Bruce D."/>
            <person name="Han C."/>
            <person name="Tapia R."/>
            <person name="Gilna P."/>
            <person name="Schmutz J."/>
            <person name="Larimer F."/>
            <person name="Land M."/>
            <person name="Kyrpides N.C."/>
            <person name="Mavromatis K."/>
            <person name="Richardson P."/>
            <person name="Rohde M."/>
            <person name="Goker M."/>
            <person name="Klenk H.P."/>
            <person name="Zhang Y."/>
            <person name="Roberts G.P."/>
            <person name="Reslewic S."/>
            <person name="Schwartz D.C."/>
        </authorList>
    </citation>
    <scope>NUCLEOTIDE SEQUENCE [LARGE SCALE GENOMIC DNA]</scope>
    <source>
        <strain evidence="3">ATCC 11170 / ATH 1.1.1 / DSM 467 / LMG 4362 / NCIMB 8255 / S1</strain>
    </source>
</reference>
<feature type="signal peptide" evidence="1">
    <location>
        <begin position="1"/>
        <end position="24"/>
    </location>
</feature>
<dbReference type="PATRIC" id="fig|269796.9.peg.779"/>